<feature type="signal peptide" evidence="2">
    <location>
        <begin position="1"/>
        <end position="24"/>
    </location>
</feature>
<name>A0A512RLP3_9BACT</name>
<sequence>MKMKSIKVMILILAGTLGVHTAFAQSRPPVSFQLNYSITQPFGSLSDYAEGTSFRGWNAGFQYSLNDRLSLGVKAGFADFYERVPRAVYPGKGEDISAVQTRTLQTIPILAAAQYNFAAPEARVIPYAGLGIGVASMSYEKYWGEFVEKRNKWAFQVSPELGVNVPFGKYSPVMFNANVQYNYAAYKFQEISNFNTLQANIGLKFHIQ</sequence>
<reference evidence="4 5" key="1">
    <citation type="submission" date="2019-07" db="EMBL/GenBank/DDBJ databases">
        <title>Whole genome shotgun sequence of Chitinophaga cymbidii NBRC 109752.</title>
        <authorList>
            <person name="Hosoyama A."/>
            <person name="Uohara A."/>
            <person name="Ohji S."/>
            <person name="Ichikawa N."/>
        </authorList>
    </citation>
    <scope>NUCLEOTIDE SEQUENCE [LARGE SCALE GENOMIC DNA]</scope>
    <source>
        <strain evidence="4 5">NBRC 109752</strain>
    </source>
</reference>
<keyword evidence="5" id="KW-1185">Reference proteome</keyword>
<gene>
    <name evidence="4" type="ORF">CCY01nite_28660</name>
</gene>
<dbReference type="AlphaFoldDB" id="A0A512RLP3"/>
<feature type="chain" id="PRO_5022010165" description="Outer membrane protein beta-barrel domain-containing protein" evidence="2">
    <location>
        <begin position="25"/>
        <end position="208"/>
    </location>
</feature>
<comment type="caution">
    <text evidence="4">The sequence shown here is derived from an EMBL/GenBank/DDBJ whole genome shotgun (WGS) entry which is preliminary data.</text>
</comment>
<dbReference type="OrthoDB" id="1094316at2"/>
<dbReference type="InterPro" id="IPR027385">
    <property type="entry name" value="Beta-barrel_OMP"/>
</dbReference>
<organism evidence="4 5">
    <name type="scientific">Chitinophaga cymbidii</name>
    <dbReference type="NCBI Taxonomy" id="1096750"/>
    <lineage>
        <taxon>Bacteria</taxon>
        <taxon>Pseudomonadati</taxon>
        <taxon>Bacteroidota</taxon>
        <taxon>Chitinophagia</taxon>
        <taxon>Chitinophagales</taxon>
        <taxon>Chitinophagaceae</taxon>
        <taxon>Chitinophaga</taxon>
    </lineage>
</organism>
<proteinExistence type="predicted"/>
<accession>A0A512RLP3</accession>
<dbReference type="InterPro" id="IPR011250">
    <property type="entry name" value="OMP/PagP_B-barrel"/>
</dbReference>
<dbReference type="SUPFAM" id="SSF56925">
    <property type="entry name" value="OMPA-like"/>
    <property type="match status" value="1"/>
</dbReference>
<protein>
    <recommendedName>
        <fullName evidence="3">Outer membrane protein beta-barrel domain-containing protein</fullName>
    </recommendedName>
</protein>
<dbReference type="Proteomes" id="UP000321436">
    <property type="component" value="Unassembled WGS sequence"/>
</dbReference>
<evidence type="ECO:0000256" key="1">
    <source>
        <dbReference type="ARBA" id="ARBA00022729"/>
    </source>
</evidence>
<keyword evidence="1 2" id="KW-0732">Signal</keyword>
<dbReference type="Pfam" id="PF13505">
    <property type="entry name" value="OMP_b-brl"/>
    <property type="match status" value="1"/>
</dbReference>
<dbReference type="EMBL" id="BKAU01000002">
    <property type="protein sequence ID" value="GEP96606.1"/>
    <property type="molecule type" value="Genomic_DNA"/>
</dbReference>
<evidence type="ECO:0000256" key="2">
    <source>
        <dbReference type="SAM" id="SignalP"/>
    </source>
</evidence>
<dbReference type="Gene3D" id="2.40.160.20">
    <property type="match status" value="1"/>
</dbReference>
<feature type="domain" description="Outer membrane protein beta-barrel" evidence="3">
    <location>
        <begin position="10"/>
        <end position="205"/>
    </location>
</feature>
<evidence type="ECO:0000259" key="3">
    <source>
        <dbReference type="Pfam" id="PF13505"/>
    </source>
</evidence>
<evidence type="ECO:0000313" key="4">
    <source>
        <dbReference type="EMBL" id="GEP96606.1"/>
    </source>
</evidence>
<evidence type="ECO:0000313" key="5">
    <source>
        <dbReference type="Proteomes" id="UP000321436"/>
    </source>
</evidence>